<protein>
    <submittedName>
        <fullName evidence="1">Uncharacterized protein</fullName>
    </submittedName>
</protein>
<proteinExistence type="predicted"/>
<accession>A0A552ESK1</accession>
<sequence>MGVGSLIEFYFKLIICITVTEEPIILRIEERFNPRNVSSETTSHSLTDDLSDLDPWTRDLVGVVDLGPEDPKESYIDYLVEKYR</sequence>
<name>A0A552ESK1_MICAE</name>
<organism evidence="1 2">
    <name type="scientific">Microcystis aeruginosa Ma_MB_S_20031200_S102</name>
    <dbReference type="NCBI Taxonomy" id="2486254"/>
    <lineage>
        <taxon>Bacteria</taxon>
        <taxon>Bacillati</taxon>
        <taxon>Cyanobacteriota</taxon>
        <taxon>Cyanophyceae</taxon>
        <taxon>Oscillatoriophycideae</taxon>
        <taxon>Chroococcales</taxon>
        <taxon>Microcystaceae</taxon>
        <taxon>Microcystis</taxon>
    </lineage>
</organism>
<evidence type="ECO:0000313" key="1">
    <source>
        <dbReference type="EMBL" id="TRU37438.1"/>
    </source>
</evidence>
<reference evidence="1 2" key="1">
    <citation type="submission" date="2019-01" db="EMBL/GenBank/DDBJ databases">
        <title>Coherence of Microcystis species and biogeography revealed through population genomics.</title>
        <authorList>
            <person name="Perez-Carrascal O.M."/>
            <person name="Terrat Y."/>
            <person name="Giani A."/>
            <person name="Fortin N."/>
            <person name="Tromas N."/>
            <person name="Shapiro B.J."/>
        </authorList>
    </citation>
    <scope>NUCLEOTIDE SEQUENCE [LARGE SCALE GENOMIC DNA]</scope>
    <source>
        <strain evidence="1">Ma_MB_S_20031200_S102</strain>
    </source>
</reference>
<dbReference type="Proteomes" id="UP000317708">
    <property type="component" value="Unassembled WGS sequence"/>
</dbReference>
<dbReference type="AlphaFoldDB" id="A0A552ESK1"/>
<gene>
    <name evidence="1" type="ORF">EWV92_10555</name>
</gene>
<comment type="caution">
    <text evidence="1">The sequence shown here is derived from an EMBL/GenBank/DDBJ whole genome shotgun (WGS) entry which is preliminary data.</text>
</comment>
<evidence type="ECO:0000313" key="2">
    <source>
        <dbReference type="Proteomes" id="UP000317708"/>
    </source>
</evidence>
<dbReference type="EMBL" id="SFBI01000090">
    <property type="protein sequence ID" value="TRU37438.1"/>
    <property type="molecule type" value="Genomic_DNA"/>
</dbReference>